<protein>
    <submittedName>
        <fullName evidence="1">Uncharacterized protein</fullName>
    </submittedName>
</protein>
<comment type="caution">
    <text evidence="1">The sequence shown here is derived from an EMBL/GenBank/DDBJ whole genome shotgun (WGS) entry which is preliminary data.</text>
</comment>
<accession>A0A1V4HT59</accession>
<reference evidence="2" key="1">
    <citation type="submission" date="2016-07" db="EMBL/GenBank/DDBJ databases">
        <authorList>
            <person name="Florea S."/>
            <person name="Webb J.S."/>
            <person name="Jaromczyk J."/>
            <person name="Schardl C.L."/>
        </authorList>
    </citation>
    <scope>NUCLEOTIDE SEQUENCE [LARGE SCALE GENOMIC DNA]</scope>
    <source>
        <strain evidence="2">CY1</strain>
    </source>
</reference>
<dbReference type="RefSeq" id="WP_079408751.1">
    <property type="nucleotide sequence ID" value="NZ_MBTG01000001.1"/>
</dbReference>
<evidence type="ECO:0000313" key="1">
    <source>
        <dbReference type="EMBL" id="OPH61755.1"/>
    </source>
</evidence>
<sequence>MDTYCYRDVIKELNKNEIENLHFKDIKEQYYASLCSDGKIRWCFFDRGYYKDENLYSKQTQEYMKNAQFLKVIGTHPWI</sequence>
<proteinExistence type="predicted"/>
<evidence type="ECO:0000313" key="2">
    <source>
        <dbReference type="Proteomes" id="UP000190626"/>
    </source>
</evidence>
<dbReference type="EMBL" id="MBTG01000001">
    <property type="protein sequence ID" value="OPH61755.1"/>
    <property type="molecule type" value="Genomic_DNA"/>
</dbReference>
<keyword evidence="2" id="KW-1185">Reference proteome</keyword>
<dbReference type="OrthoDB" id="9791827at2"/>
<dbReference type="AlphaFoldDB" id="A0A1V4HT59"/>
<name>A0A1V4HT59_9BACL</name>
<organism evidence="1 2">
    <name type="scientific">Paenibacillus ferrarius</name>
    <dbReference type="NCBI Taxonomy" id="1469647"/>
    <lineage>
        <taxon>Bacteria</taxon>
        <taxon>Bacillati</taxon>
        <taxon>Bacillota</taxon>
        <taxon>Bacilli</taxon>
        <taxon>Bacillales</taxon>
        <taxon>Paenibacillaceae</taxon>
        <taxon>Paenibacillus</taxon>
    </lineage>
</organism>
<dbReference type="STRING" id="1469647.BC351_00495"/>
<gene>
    <name evidence="1" type="ORF">BC351_00495</name>
</gene>
<dbReference type="Proteomes" id="UP000190626">
    <property type="component" value="Unassembled WGS sequence"/>
</dbReference>